<dbReference type="EMBL" id="BMIG01000005">
    <property type="protein sequence ID" value="GGA96436.1"/>
    <property type="molecule type" value="Genomic_DNA"/>
</dbReference>
<keyword evidence="1" id="KW-0732">Signal</keyword>
<reference evidence="2" key="2">
    <citation type="submission" date="2020-09" db="EMBL/GenBank/DDBJ databases">
        <authorList>
            <person name="Sun Q."/>
            <person name="Zhou Y."/>
        </authorList>
    </citation>
    <scope>NUCLEOTIDE SEQUENCE</scope>
    <source>
        <strain evidence="2">CGMCC 1.15322</strain>
    </source>
</reference>
<comment type="caution">
    <text evidence="2">The sequence shown here is derived from an EMBL/GenBank/DDBJ whole genome shotgun (WGS) entry which is preliminary data.</text>
</comment>
<reference evidence="2" key="1">
    <citation type="journal article" date="2014" name="Int. J. Syst. Evol. Microbiol.">
        <title>Complete genome sequence of Corynebacterium casei LMG S-19264T (=DSM 44701T), isolated from a smear-ripened cheese.</title>
        <authorList>
            <consortium name="US DOE Joint Genome Institute (JGI-PGF)"/>
            <person name="Walter F."/>
            <person name="Albersmeier A."/>
            <person name="Kalinowski J."/>
            <person name="Ruckert C."/>
        </authorList>
    </citation>
    <scope>NUCLEOTIDE SEQUENCE</scope>
    <source>
        <strain evidence="2">CGMCC 1.15322</strain>
    </source>
</reference>
<organism evidence="2 3">
    <name type="scientific">Polaromonas eurypsychrophila</name>
    <dbReference type="NCBI Taxonomy" id="1614635"/>
    <lineage>
        <taxon>Bacteria</taxon>
        <taxon>Pseudomonadati</taxon>
        <taxon>Pseudomonadota</taxon>
        <taxon>Betaproteobacteria</taxon>
        <taxon>Burkholderiales</taxon>
        <taxon>Comamonadaceae</taxon>
        <taxon>Polaromonas</taxon>
    </lineage>
</organism>
<keyword evidence="3" id="KW-1185">Reference proteome</keyword>
<protein>
    <recommendedName>
        <fullName evidence="4">DUF5666 domain-containing protein</fullName>
    </recommendedName>
</protein>
<accession>A0A916SHG8</accession>
<feature type="signal peptide" evidence="1">
    <location>
        <begin position="1"/>
        <end position="21"/>
    </location>
</feature>
<evidence type="ECO:0008006" key="4">
    <source>
        <dbReference type="Google" id="ProtNLM"/>
    </source>
</evidence>
<evidence type="ECO:0000313" key="3">
    <source>
        <dbReference type="Proteomes" id="UP000620596"/>
    </source>
</evidence>
<dbReference type="AlphaFoldDB" id="A0A916SHG8"/>
<evidence type="ECO:0000256" key="1">
    <source>
        <dbReference type="SAM" id="SignalP"/>
    </source>
</evidence>
<proteinExistence type="predicted"/>
<feature type="chain" id="PRO_5037010128" description="DUF5666 domain-containing protein" evidence="1">
    <location>
        <begin position="22"/>
        <end position="125"/>
    </location>
</feature>
<dbReference type="Proteomes" id="UP000620596">
    <property type="component" value="Unassembled WGS sequence"/>
</dbReference>
<name>A0A916SHG8_9BURK</name>
<gene>
    <name evidence="2" type="ORF">GCM10011496_16860</name>
</gene>
<sequence length="125" mass="12821">MKFNQLFLAASLALSGAAALAAGGHGHDPKFGGMVVETKAGDFEIVAKPDTLQIHISDHGKAVKLDGAKAKVTLLNGTEKSEVELTPAGDKLEAKGAFKVTKGTKGIAVVTLAGKPPATARFEVK</sequence>
<dbReference type="RefSeq" id="WP_188707925.1">
    <property type="nucleotide sequence ID" value="NZ_BMIG01000005.1"/>
</dbReference>
<evidence type="ECO:0000313" key="2">
    <source>
        <dbReference type="EMBL" id="GGA96436.1"/>
    </source>
</evidence>